<evidence type="ECO:0000313" key="3">
    <source>
        <dbReference type="EMBL" id="MCG2668181.1"/>
    </source>
</evidence>
<gene>
    <name evidence="3" type="ORF">L6637_14550</name>
    <name evidence="2" type="ORF">L6654_06005</name>
</gene>
<dbReference type="AlphaFoldDB" id="A0A9X1R791"/>
<comment type="caution">
    <text evidence="2">The sequence shown here is derived from an EMBL/GenBank/DDBJ whole genome shotgun (WGS) entry which is preliminary data.</text>
</comment>
<feature type="chain" id="PRO_5040945241" evidence="1">
    <location>
        <begin position="25"/>
        <end position="61"/>
    </location>
</feature>
<dbReference type="RefSeq" id="WP_237864817.1">
    <property type="nucleotide sequence ID" value="NZ_JAKLTY010000003.1"/>
</dbReference>
<keyword evidence="4" id="KW-1185">Reference proteome</keyword>
<reference evidence="2" key="1">
    <citation type="submission" date="2022-01" db="EMBL/GenBank/DDBJ databases">
        <title>Genome sequnece data of strain Bradyrhizobium sp. nov.</title>
        <authorList>
            <person name="Zhang J."/>
        </authorList>
    </citation>
    <scope>NUCLEOTIDE SEQUENCE</scope>
    <source>
        <strain evidence="3">WYCCWR 12774</strain>
        <strain evidence="2">WYCCWR 13023</strain>
    </source>
</reference>
<dbReference type="Proteomes" id="UP001139012">
    <property type="component" value="Unassembled WGS sequence"/>
</dbReference>
<dbReference type="EMBL" id="JAKLTY010000003">
    <property type="protein sequence ID" value="MCG2626178.1"/>
    <property type="molecule type" value="Genomic_DNA"/>
</dbReference>
<dbReference type="Proteomes" id="UP001139054">
    <property type="component" value="Unassembled WGS sequence"/>
</dbReference>
<dbReference type="EMBL" id="JAKLUA010000004">
    <property type="protein sequence ID" value="MCG2668181.1"/>
    <property type="molecule type" value="Genomic_DNA"/>
</dbReference>
<evidence type="ECO:0000313" key="2">
    <source>
        <dbReference type="EMBL" id="MCG2626178.1"/>
    </source>
</evidence>
<evidence type="ECO:0000313" key="4">
    <source>
        <dbReference type="Proteomes" id="UP001139012"/>
    </source>
</evidence>
<accession>A0A9X1R791</accession>
<evidence type="ECO:0000313" key="5">
    <source>
        <dbReference type="Proteomes" id="UP001139054"/>
    </source>
</evidence>
<name>A0A9X1R791_9BRAD</name>
<feature type="signal peptide" evidence="1">
    <location>
        <begin position="1"/>
        <end position="24"/>
    </location>
</feature>
<proteinExistence type="predicted"/>
<organism evidence="2 5">
    <name type="scientific">Bradyrhizobium zhengyangense</name>
    <dbReference type="NCBI Taxonomy" id="2911009"/>
    <lineage>
        <taxon>Bacteria</taxon>
        <taxon>Pseudomonadati</taxon>
        <taxon>Pseudomonadota</taxon>
        <taxon>Alphaproteobacteria</taxon>
        <taxon>Hyphomicrobiales</taxon>
        <taxon>Nitrobacteraceae</taxon>
        <taxon>Bradyrhizobium</taxon>
    </lineage>
</organism>
<sequence length="61" mass="6786">MLRMSGFLAIALSVFLYASGPAAAGFTKTPQVSKAYNPHMRTTVGRAMDPMWPRVRRNPFN</sequence>
<keyword evidence="1" id="KW-0732">Signal</keyword>
<protein>
    <submittedName>
        <fullName evidence="2">Uncharacterized protein</fullName>
    </submittedName>
</protein>
<evidence type="ECO:0000256" key="1">
    <source>
        <dbReference type="SAM" id="SignalP"/>
    </source>
</evidence>